<evidence type="ECO:0000256" key="4">
    <source>
        <dbReference type="RuleBase" id="RU003330"/>
    </source>
</evidence>
<dbReference type="GO" id="GO:0019205">
    <property type="term" value="F:nucleobase-containing compound kinase activity"/>
    <property type="evidence" value="ECO:0007669"/>
    <property type="project" value="InterPro"/>
</dbReference>
<dbReference type="SUPFAM" id="SSF52540">
    <property type="entry name" value="P-loop containing nucleoside triphosphate hydrolases"/>
    <property type="match status" value="1"/>
</dbReference>
<dbReference type="InterPro" id="IPR000850">
    <property type="entry name" value="Adenylat/UMP-CMP_kin"/>
</dbReference>
<protein>
    <recommendedName>
        <fullName evidence="7">Adenylate kinase</fullName>
    </recommendedName>
</protein>
<dbReference type="GO" id="GO:0005524">
    <property type="term" value="F:ATP binding"/>
    <property type="evidence" value="ECO:0007669"/>
    <property type="project" value="InterPro"/>
</dbReference>
<dbReference type="InterPro" id="IPR027417">
    <property type="entry name" value="P-loop_NTPase"/>
</dbReference>
<accession>A0AAX6MI35</accession>
<evidence type="ECO:0000313" key="6">
    <source>
        <dbReference type="Proteomes" id="UP001369815"/>
    </source>
</evidence>
<dbReference type="Pfam" id="PF13207">
    <property type="entry name" value="AAA_17"/>
    <property type="match status" value="1"/>
</dbReference>
<dbReference type="PRINTS" id="PR00094">
    <property type="entry name" value="ADENYLTKNASE"/>
</dbReference>
<sequence length="290" mass="32194">MFQTLAAALRRFLSGINLSSILSLPLLNWGGGIRDAGNLDQRQLETVGITGHRYPSATQDSPASLYEPQLFKEPAIIFILGAPGTGKGTLSTFLNSRFSRLTHLSYGDLIRRQDGISGSWVSSLPRRKGTNKPDITPSSAVWLIRAAIEAGNVRNGQWTWLIDGFPRKEHDVVEWVAQMPQACCVFYLSCPPEVSLARVLGRASTSGRPEDGDENVARERITRAIAESEAMLVALEESGMKITRVDANRDPEIIREEIIEEIKKVLVSLKIKERVKEVMKKLVDERSVLK</sequence>
<evidence type="ECO:0000256" key="1">
    <source>
        <dbReference type="ARBA" id="ARBA00022679"/>
    </source>
</evidence>
<dbReference type="GO" id="GO:0006139">
    <property type="term" value="P:nucleobase-containing compound metabolic process"/>
    <property type="evidence" value="ECO:0007669"/>
    <property type="project" value="InterPro"/>
</dbReference>
<gene>
    <name evidence="5" type="ORF">Daesc_006697</name>
</gene>
<keyword evidence="3 4" id="KW-0418">Kinase</keyword>
<comment type="similarity">
    <text evidence="4">Belongs to the adenylate kinase family.</text>
</comment>
<evidence type="ECO:0000256" key="3">
    <source>
        <dbReference type="ARBA" id="ARBA00022777"/>
    </source>
</evidence>
<dbReference type="Proteomes" id="UP001369815">
    <property type="component" value="Unassembled WGS sequence"/>
</dbReference>
<keyword evidence="1 4" id="KW-0808">Transferase</keyword>
<evidence type="ECO:0000256" key="2">
    <source>
        <dbReference type="ARBA" id="ARBA00022741"/>
    </source>
</evidence>
<proteinExistence type="inferred from homology"/>
<keyword evidence="2" id="KW-0547">Nucleotide-binding</keyword>
<reference evidence="5 6" key="1">
    <citation type="journal article" date="2024" name="Front Chem Biol">
        <title>Unveiling the potential of Daldinia eschscholtzii MFLUCC 19-0629 through bioactivity and bioinformatics studies for enhanced sustainable agriculture production.</title>
        <authorList>
            <person name="Brooks S."/>
            <person name="Weaver J.A."/>
            <person name="Klomchit A."/>
            <person name="Alharthi S.A."/>
            <person name="Onlamun T."/>
            <person name="Nurani R."/>
            <person name="Vong T.K."/>
            <person name="Alberti F."/>
            <person name="Greco C."/>
        </authorList>
    </citation>
    <scope>NUCLEOTIDE SEQUENCE [LARGE SCALE GENOMIC DNA]</scope>
    <source>
        <strain evidence="5">MFLUCC 19-0629</strain>
    </source>
</reference>
<dbReference type="AlphaFoldDB" id="A0AAX6MI35"/>
<keyword evidence="6" id="KW-1185">Reference proteome</keyword>
<name>A0AAX6MI35_9PEZI</name>
<dbReference type="EMBL" id="JBANMG010000006">
    <property type="protein sequence ID" value="KAK6952164.1"/>
    <property type="molecule type" value="Genomic_DNA"/>
</dbReference>
<comment type="caution">
    <text evidence="5">The sequence shown here is derived from an EMBL/GenBank/DDBJ whole genome shotgun (WGS) entry which is preliminary data.</text>
</comment>
<dbReference type="Gene3D" id="3.40.50.300">
    <property type="entry name" value="P-loop containing nucleotide triphosphate hydrolases"/>
    <property type="match status" value="1"/>
</dbReference>
<evidence type="ECO:0000313" key="5">
    <source>
        <dbReference type="EMBL" id="KAK6952164.1"/>
    </source>
</evidence>
<organism evidence="5 6">
    <name type="scientific">Daldinia eschscholtzii</name>
    <dbReference type="NCBI Taxonomy" id="292717"/>
    <lineage>
        <taxon>Eukaryota</taxon>
        <taxon>Fungi</taxon>
        <taxon>Dikarya</taxon>
        <taxon>Ascomycota</taxon>
        <taxon>Pezizomycotina</taxon>
        <taxon>Sordariomycetes</taxon>
        <taxon>Xylariomycetidae</taxon>
        <taxon>Xylariales</taxon>
        <taxon>Hypoxylaceae</taxon>
        <taxon>Daldinia</taxon>
    </lineage>
</organism>
<evidence type="ECO:0008006" key="7">
    <source>
        <dbReference type="Google" id="ProtNLM"/>
    </source>
</evidence>
<dbReference type="PANTHER" id="PTHR23359">
    <property type="entry name" value="NUCLEOTIDE KINASE"/>
    <property type="match status" value="1"/>
</dbReference>